<proteinExistence type="predicted"/>
<dbReference type="EMBL" id="AE016825">
    <property type="protein sequence ID" value="AAQ60587.1"/>
    <property type="molecule type" value="Genomic_DNA"/>
</dbReference>
<reference evidence="1 2" key="1">
    <citation type="journal article" date="2003" name="Proc. Natl. Acad. Sci. U.S.A.">
        <title>The complete genome sequence of Chromobacterium violaceum reveals remarkable and exploitable bacterial adaptability.</title>
        <authorList>
            <person name="Vasconcelos A.T.R."/>
            <person name="de Almeida D.F."/>
            <person name="Almeida F.C."/>
            <person name="de Almeida L.G.P."/>
            <person name="de Almeida R."/>
            <person name="Goncalves J.A.A."/>
            <person name="Andrade E.M."/>
            <person name="Antonio R.V."/>
            <person name="Araripe J."/>
            <person name="de Araujo M.F.F."/>
            <person name="Filho S.A."/>
            <person name="Azevedo V."/>
            <person name="Batista A.J."/>
            <person name="Bataus L.A.M."/>
            <person name="Batista J.S."/>
            <person name="Belo A."/>
            <person name="vander Berg C."/>
            <person name="Blamey J."/>
            <person name="Bogo M."/>
            <person name="Bonato S."/>
            <person name="Bordignon J."/>
            <person name="Brito C.A."/>
            <person name="Brocchi M."/>
            <person name="Burity H.A."/>
            <person name="Camargo A.A."/>
            <person name="Cardoso D.D.P."/>
            <person name="Carneiro N.P."/>
            <person name="Carraro D.M."/>
            <person name="Carvalho C.M.B."/>
            <person name="Cascardo J.C.M."/>
            <person name="Cavada B.S."/>
            <person name="Chueire L.M.O."/>
            <person name="Pasa T.B.C."/>
            <person name="Duran N."/>
            <person name="Fagundes N."/>
            <person name="Falcao C.L."/>
            <person name="Fantinatti F."/>
            <person name="Farias I.P."/>
            <person name="Felipe M.S.S."/>
            <person name="Ferrari L.P."/>
            <person name="Ferro J.A."/>
            <person name="Ferro M.I.T."/>
            <person name="Franco G.R."/>
            <person name="Freitas N.S.A."/>
            <person name="Furlan L.R."/>
            <person name="Gazzinelli R.T."/>
            <person name="Gomes E.A."/>
            <person name="Goncalves P.R."/>
            <person name="Grangeiro T.B."/>
            <person name="Grattapaglia D."/>
            <person name="Grisard E.C."/>
            <person name="Guimaraes C.T."/>
            <person name="Hanna E.S."/>
            <person name="Hungria M."/>
            <person name="Jardim S.N."/>
            <person name="Laurino J."/>
            <person name="Leoi L.C.T."/>
            <person name="Fassarella L."/>
            <person name="Lima A."/>
            <person name="Loureiro M.F."/>
            <person name="Lyra M.C.P."/>
            <person name="Macedo M."/>
            <person name="Madeira H.M.F."/>
            <person name="Manfio G.P."/>
            <person name="Maranhao A.Q."/>
            <person name="Martins W.S."/>
            <person name="di Mauro S.M.Z."/>
            <person name="de Medeiros S.R.B."/>
            <person name="Meissner R.D.V."/>
            <person name="Menck C.F.M."/>
            <person name="Moreira M.A.M."/>
            <person name="Nascimento F.F."/>
            <person name="Nicolas M.F."/>
            <person name="Oliveira J.G."/>
            <person name="Oliveira S.C."/>
            <person name="Paixao R.F.C."/>
            <person name="Parente J.A."/>
            <person name="Pedrosa F.O."/>
            <person name="Pena S.J.D."/>
            <person name="Perreira J.O."/>
            <person name="Perreira M."/>
            <person name="Pinto L.S.R.C."/>
            <person name="Pinto L.S."/>
            <person name="Porto J.I.R."/>
            <person name="Potrich D.P."/>
            <person name="Neto C.E.R."/>
            <person name="Reis A.M.M."/>
            <person name="Rigo L.U."/>
            <person name="Rondinelli E."/>
            <person name="dos Santos E.B.P."/>
            <person name="Santos F.R."/>
            <person name="Schneider M.P.C."/>
            <person name="Seuanez H.N."/>
            <person name="Silva A.M.R."/>
            <person name="da Silva A.L.C."/>
            <person name="Silva D.W."/>
            <person name="Silva R."/>
            <person name="Simoes I.C."/>
            <person name="Simon D."/>
            <person name="Soares C.M.A."/>
            <person name="Soares R.B.A."/>
            <person name="Souza E.M."/>
            <person name="Souza K.R.L."/>
            <person name="Souza R.C."/>
            <person name="Steffens M.B.R."/>
            <person name="Steindel M."/>
            <person name="Teixeira S.R."/>
            <person name="Urmenyi T."/>
            <person name="Vettore A."/>
            <person name="Wassem R."/>
            <person name="Zaha A."/>
            <person name="Simpson A.J.G."/>
        </authorList>
    </citation>
    <scope>NUCLEOTIDE SEQUENCE [LARGE SCALE GENOMIC DNA]</scope>
    <source>
        <strain evidence="2">ATCC 12472 / DSM 30191 / JCM 1249 / NBRC 12614 / NCIMB 9131 / NCTC 9757</strain>
    </source>
</reference>
<dbReference type="HOGENOM" id="CLU_1243497_0_0_4"/>
<dbReference type="STRING" id="243365.CV_2919"/>
<dbReference type="InterPro" id="IPR012338">
    <property type="entry name" value="Beta-lactam/transpept-like"/>
</dbReference>
<evidence type="ECO:0000313" key="1">
    <source>
        <dbReference type="EMBL" id="AAQ60587.1"/>
    </source>
</evidence>
<dbReference type="Proteomes" id="UP000001424">
    <property type="component" value="Chromosome"/>
</dbReference>
<name>Q7NTY4_CHRVO</name>
<keyword evidence="2" id="KW-1185">Reference proteome</keyword>
<accession>Q7NTY4</accession>
<dbReference type="KEGG" id="cvi:CV_2919"/>
<gene>
    <name evidence="1" type="ordered locus">CV_2919</name>
</gene>
<dbReference type="AlphaFoldDB" id="Q7NTY4"/>
<protein>
    <submittedName>
        <fullName evidence="1">Uncharacterized protein</fullName>
    </submittedName>
</protein>
<dbReference type="SUPFAM" id="SSF56601">
    <property type="entry name" value="beta-lactamase/transpeptidase-like"/>
    <property type="match status" value="1"/>
</dbReference>
<organism evidence="1 2">
    <name type="scientific">Chromobacterium violaceum (strain ATCC 12472 / DSM 30191 / JCM 1249 / CCUG 213 / NBRC 12614 / NCIMB 9131 / NCTC 9757 / MK)</name>
    <dbReference type="NCBI Taxonomy" id="243365"/>
    <lineage>
        <taxon>Bacteria</taxon>
        <taxon>Pseudomonadati</taxon>
        <taxon>Pseudomonadota</taxon>
        <taxon>Betaproteobacteria</taxon>
        <taxon>Neisseriales</taxon>
        <taxon>Chromobacteriaceae</taxon>
        <taxon>Chromobacterium</taxon>
    </lineage>
</organism>
<evidence type="ECO:0000313" key="2">
    <source>
        <dbReference type="Proteomes" id="UP000001424"/>
    </source>
</evidence>
<sequence>MACWRWISPFSRCCRNSSCRTPSPPATCCATAPGWAITPPCPTTGRRGCNNTGRRTNAAGWYREHAPDGPVFSHLGDINGFVSVLLAQPAKNRCVIALSHLAQTDAWALAETVCQLLDGNPVDTGPAATGFATLPDWLDGRYLAGDGDEIIMNGGIATLTRRYGARCDCAVIASRSGPEHCEARLERLPERLIFSRQAAGTRLTHISGLKRHEYRKISNSSR</sequence>